<reference evidence="8" key="3">
    <citation type="submission" date="2025-09" db="UniProtKB">
        <authorList>
            <consortium name="Ensembl"/>
        </authorList>
    </citation>
    <scope>IDENTIFICATION</scope>
</reference>
<dbReference type="Proteomes" id="UP000002280">
    <property type="component" value="Chromosome 5"/>
</dbReference>
<reference evidence="8" key="2">
    <citation type="submission" date="2025-08" db="UniProtKB">
        <authorList>
            <consortium name="Ensembl"/>
        </authorList>
    </citation>
    <scope>IDENTIFICATION</scope>
</reference>
<name>A0A5F8GAA9_MONDO</name>
<feature type="compositionally biased region" description="Pro residues" evidence="7">
    <location>
        <begin position="31"/>
        <end position="40"/>
    </location>
</feature>
<reference evidence="8 9" key="1">
    <citation type="journal article" date="2007" name="Nature">
        <title>Genome of the marsupial Monodelphis domestica reveals innovation in non-coding sequences.</title>
        <authorList>
            <person name="Mikkelsen T.S."/>
            <person name="Wakefield M.J."/>
            <person name="Aken B."/>
            <person name="Amemiya C.T."/>
            <person name="Chang J.L."/>
            <person name="Duke S."/>
            <person name="Garber M."/>
            <person name="Gentles A.J."/>
            <person name="Goodstadt L."/>
            <person name="Heger A."/>
            <person name="Jurka J."/>
            <person name="Kamal M."/>
            <person name="Mauceli E."/>
            <person name="Searle S.M."/>
            <person name="Sharpe T."/>
            <person name="Baker M.L."/>
            <person name="Batzer M.A."/>
            <person name="Benos P.V."/>
            <person name="Belov K."/>
            <person name="Clamp M."/>
            <person name="Cook A."/>
            <person name="Cuff J."/>
            <person name="Das R."/>
            <person name="Davidow L."/>
            <person name="Deakin J.E."/>
            <person name="Fazzari M.J."/>
            <person name="Glass J.L."/>
            <person name="Grabherr M."/>
            <person name="Greally J.M."/>
            <person name="Gu W."/>
            <person name="Hore T.A."/>
            <person name="Huttley G.A."/>
            <person name="Kleber M."/>
            <person name="Jirtle R.L."/>
            <person name="Koina E."/>
            <person name="Lee J.T."/>
            <person name="Mahony S."/>
            <person name="Marra M.A."/>
            <person name="Miller R.D."/>
            <person name="Nicholls R.D."/>
            <person name="Oda M."/>
            <person name="Papenfuss A.T."/>
            <person name="Parra Z.E."/>
            <person name="Pollock D.D."/>
            <person name="Ray D.A."/>
            <person name="Schein J.E."/>
            <person name="Speed T.P."/>
            <person name="Thompson K."/>
            <person name="VandeBerg J.L."/>
            <person name="Wade C.M."/>
            <person name="Walker J.A."/>
            <person name="Waters P.D."/>
            <person name="Webber C."/>
            <person name="Weidman J.R."/>
            <person name="Xie X."/>
            <person name="Zody M.C."/>
            <person name="Baldwin J."/>
            <person name="Abdouelleil A."/>
            <person name="Abdulkadir J."/>
            <person name="Abebe A."/>
            <person name="Abera B."/>
            <person name="Abreu J."/>
            <person name="Acer S.C."/>
            <person name="Aftuck L."/>
            <person name="Alexander A."/>
            <person name="An P."/>
            <person name="Anderson E."/>
            <person name="Anderson S."/>
            <person name="Arachi H."/>
            <person name="Azer M."/>
            <person name="Bachantsang P."/>
            <person name="Barry A."/>
            <person name="Bayul T."/>
            <person name="Berlin A."/>
            <person name="Bessette D."/>
            <person name="Bloom T."/>
            <person name="Bloom T."/>
            <person name="Boguslavskiy L."/>
            <person name="Bonnet C."/>
            <person name="Boukhgalter B."/>
            <person name="Bourzgui I."/>
            <person name="Brown A."/>
            <person name="Cahill P."/>
            <person name="Channer S."/>
            <person name="Cheshatsang Y."/>
            <person name="Chuda L."/>
            <person name="Citroen M."/>
            <person name="Collymore A."/>
            <person name="Cooke P."/>
            <person name="Costello M."/>
            <person name="D'Aco K."/>
            <person name="Daza R."/>
            <person name="De Haan G."/>
            <person name="DeGray S."/>
            <person name="DeMaso C."/>
            <person name="Dhargay N."/>
            <person name="Dooley K."/>
            <person name="Dooley E."/>
            <person name="Doricent M."/>
            <person name="Dorje P."/>
            <person name="Dorjee K."/>
            <person name="Dupes A."/>
            <person name="Elong R."/>
            <person name="Falk J."/>
            <person name="Farina A."/>
            <person name="Faro S."/>
            <person name="Ferguson D."/>
            <person name="Fisher S."/>
            <person name="Foley C.D."/>
            <person name="Franke A."/>
            <person name="Friedrich D."/>
            <person name="Gadbois L."/>
            <person name="Gearin G."/>
            <person name="Gearin C.R."/>
            <person name="Giannoukos G."/>
            <person name="Goode T."/>
            <person name="Graham J."/>
            <person name="Grandbois E."/>
            <person name="Grewal S."/>
            <person name="Gyaltsen K."/>
            <person name="Hafez N."/>
            <person name="Hagos B."/>
            <person name="Hall J."/>
            <person name="Henson C."/>
            <person name="Hollinger A."/>
            <person name="Honan T."/>
            <person name="Huard M.D."/>
            <person name="Hughes L."/>
            <person name="Hurhula B."/>
            <person name="Husby M.E."/>
            <person name="Kamat A."/>
            <person name="Kanga B."/>
            <person name="Kashin S."/>
            <person name="Khazanovich D."/>
            <person name="Kisner P."/>
            <person name="Lance K."/>
            <person name="Lara M."/>
            <person name="Lee W."/>
            <person name="Lennon N."/>
            <person name="Letendre F."/>
            <person name="LeVine R."/>
            <person name="Lipovsky A."/>
            <person name="Liu X."/>
            <person name="Liu J."/>
            <person name="Liu S."/>
            <person name="Lokyitsang T."/>
            <person name="Lokyitsang Y."/>
            <person name="Lubonja R."/>
            <person name="Lui A."/>
            <person name="MacDonald P."/>
            <person name="Magnisalis V."/>
            <person name="Maru K."/>
            <person name="Matthews C."/>
            <person name="McCusker W."/>
            <person name="McDonough S."/>
            <person name="Mehta T."/>
            <person name="Meldrim J."/>
            <person name="Meneus L."/>
            <person name="Mihai O."/>
            <person name="Mihalev A."/>
            <person name="Mihova T."/>
            <person name="Mittelman R."/>
            <person name="Mlenga V."/>
            <person name="Montmayeur A."/>
            <person name="Mulrain L."/>
            <person name="Navidi A."/>
            <person name="Naylor J."/>
            <person name="Negash T."/>
            <person name="Nguyen T."/>
            <person name="Nguyen N."/>
            <person name="Nicol R."/>
            <person name="Norbu C."/>
            <person name="Norbu N."/>
            <person name="Novod N."/>
            <person name="O'Neill B."/>
            <person name="Osman S."/>
            <person name="Markiewicz E."/>
            <person name="Oyono O.L."/>
            <person name="Patti C."/>
            <person name="Phunkhang P."/>
            <person name="Pierre F."/>
            <person name="Priest M."/>
            <person name="Raghuraman S."/>
            <person name="Rege F."/>
            <person name="Reyes R."/>
            <person name="Rise C."/>
            <person name="Rogov P."/>
            <person name="Ross K."/>
            <person name="Ryan E."/>
            <person name="Settipalli S."/>
            <person name="Shea T."/>
            <person name="Sherpa N."/>
            <person name="Shi L."/>
            <person name="Shih D."/>
            <person name="Sparrow T."/>
            <person name="Spaulding J."/>
            <person name="Stalker J."/>
            <person name="Stange-Thomann N."/>
            <person name="Stavropoulos S."/>
            <person name="Stone C."/>
            <person name="Strader C."/>
            <person name="Tesfaye S."/>
            <person name="Thomson T."/>
            <person name="Thoulutsang Y."/>
            <person name="Thoulutsang D."/>
            <person name="Topham K."/>
            <person name="Topping I."/>
            <person name="Tsamla T."/>
            <person name="Vassiliev H."/>
            <person name="Vo A."/>
            <person name="Wangchuk T."/>
            <person name="Wangdi T."/>
            <person name="Weiand M."/>
            <person name="Wilkinson J."/>
            <person name="Wilson A."/>
            <person name="Yadav S."/>
            <person name="Young G."/>
            <person name="Yu Q."/>
            <person name="Zembek L."/>
            <person name="Zhong D."/>
            <person name="Zimmer A."/>
            <person name="Zwirko Z."/>
            <person name="Jaffe D.B."/>
            <person name="Alvarez P."/>
            <person name="Brockman W."/>
            <person name="Butler J."/>
            <person name="Chin C."/>
            <person name="Gnerre S."/>
            <person name="MacCallum I."/>
            <person name="Graves J.A."/>
            <person name="Ponting C.P."/>
            <person name="Breen M."/>
            <person name="Samollow P.B."/>
            <person name="Lander E.S."/>
            <person name="Lindblad-Toh K."/>
        </authorList>
    </citation>
    <scope>NUCLEOTIDE SEQUENCE [LARGE SCALE GENOMIC DNA]</scope>
</reference>
<organism evidence="8 9">
    <name type="scientific">Monodelphis domestica</name>
    <name type="common">Gray short-tailed opossum</name>
    <dbReference type="NCBI Taxonomy" id="13616"/>
    <lineage>
        <taxon>Eukaryota</taxon>
        <taxon>Metazoa</taxon>
        <taxon>Chordata</taxon>
        <taxon>Craniata</taxon>
        <taxon>Vertebrata</taxon>
        <taxon>Euteleostomi</taxon>
        <taxon>Mammalia</taxon>
        <taxon>Metatheria</taxon>
        <taxon>Didelphimorphia</taxon>
        <taxon>Didelphidae</taxon>
        <taxon>Monodelphis</taxon>
    </lineage>
</organism>
<evidence type="ECO:0000313" key="9">
    <source>
        <dbReference type="Proteomes" id="UP000002280"/>
    </source>
</evidence>
<evidence type="ECO:0000256" key="2">
    <source>
        <dbReference type="ARBA" id="ARBA00004123"/>
    </source>
</evidence>
<sequence>RRESFQGAWCRGQGQRAGKGSGARASYLHPHPYPLTPPLPKAHSQRAPRRATAHRRQRRQRHHQHRLTTDSAAPAAPPPPPRHRRRAGPTERSAEQRSPTTREHHGASRDLQEVPPPRRLGRAPPVPTPEPDHDPPAAAAPQPPQPSQSPDAVEAPPPAVFAAAVVAAVAAAIFADAASLALSPEAALPAGSAEAALALTDGQEAARHVHWCCRGSLQAPNFRVAVLYGPPAEGLAAPPRLLLHRGGANPSAGAVRSSQGQEGLPDAAPQTALTLSESSGAAPSRSLASHWPQEALAYSLHEAPTQRVEDFGLQEEEIQKSHRTFWKLHQLHKESIIFIRDRNAHGQELSGYIDYAHRLKMEDFEVYFTGKRKLLPRPTDLSFYNWDSHVAILNPSPNYQVIAENCDGLLFKYKRDRKIINVDPKVHPGDNSTRTPIQTDLYLQVVIYDHVSRRKT</sequence>
<proteinExistence type="predicted"/>
<evidence type="ECO:0000256" key="4">
    <source>
        <dbReference type="ARBA" id="ARBA00021436"/>
    </source>
</evidence>
<dbReference type="AlphaFoldDB" id="A0A5F8GAA9"/>
<evidence type="ECO:0000256" key="5">
    <source>
        <dbReference type="ARBA" id="ARBA00022490"/>
    </source>
</evidence>
<dbReference type="STRING" id="13616.ENSMODP00000044334"/>
<protein>
    <recommendedName>
        <fullName evidence="4">Cilia- and flagella-associated protein 299</fullName>
    </recommendedName>
</protein>
<feature type="compositionally biased region" description="Basic residues" evidence="7">
    <location>
        <begin position="43"/>
        <end position="66"/>
    </location>
</feature>
<keyword evidence="5" id="KW-0963">Cytoplasm</keyword>
<keyword evidence="9" id="KW-1185">Reference proteome</keyword>
<dbReference type="Pfam" id="PF14713">
    <property type="entry name" value="DUF4464"/>
    <property type="match status" value="1"/>
</dbReference>
<evidence type="ECO:0000256" key="1">
    <source>
        <dbReference type="ARBA" id="ARBA00003056"/>
    </source>
</evidence>
<feature type="region of interest" description="Disordered" evidence="7">
    <location>
        <begin position="1"/>
        <end position="155"/>
    </location>
</feature>
<comment type="subcellular location">
    <subcellularLocation>
        <location evidence="3">Cytoplasm</location>
    </subcellularLocation>
    <subcellularLocation>
        <location evidence="2">Nucleus</location>
    </subcellularLocation>
</comment>
<feature type="compositionally biased region" description="Basic and acidic residues" evidence="7">
    <location>
        <begin position="88"/>
        <end position="112"/>
    </location>
</feature>
<dbReference type="Ensembl" id="ENSMODT00000074873.1">
    <property type="protein sequence ID" value="ENSMODP00000044334.1"/>
    <property type="gene ID" value="ENSMODG00000044211.1"/>
</dbReference>
<dbReference type="InterPro" id="IPR027887">
    <property type="entry name" value="DUF4464"/>
</dbReference>
<comment type="function">
    <text evidence="1">May be involved in spermatogenesis.</text>
</comment>
<evidence type="ECO:0000256" key="3">
    <source>
        <dbReference type="ARBA" id="ARBA00004496"/>
    </source>
</evidence>
<dbReference type="PANTHER" id="PTHR33588:SF1">
    <property type="entry name" value="CILIA- AND FLAGELLA-ASSOCIATED PROTEIN 299"/>
    <property type="match status" value="1"/>
</dbReference>
<accession>A0A5F8GAA9</accession>
<dbReference type="InParanoid" id="A0A5F8GAA9"/>
<evidence type="ECO:0000256" key="6">
    <source>
        <dbReference type="ARBA" id="ARBA00023242"/>
    </source>
</evidence>
<dbReference type="GO" id="GO:0005737">
    <property type="term" value="C:cytoplasm"/>
    <property type="evidence" value="ECO:0007669"/>
    <property type="project" value="UniProtKB-SubCell"/>
</dbReference>
<dbReference type="GeneTree" id="ENSGT00390000016547"/>
<dbReference type="GO" id="GO:0005634">
    <property type="term" value="C:nucleus"/>
    <property type="evidence" value="ECO:0007669"/>
    <property type="project" value="UniProtKB-SubCell"/>
</dbReference>
<evidence type="ECO:0000313" key="8">
    <source>
        <dbReference type="Ensembl" id="ENSMODP00000044334.1"/>
    </source>
</evidence>
<feature type="compositionally biased region" description="Pro residues" evidence="7">
    <location>
        <begin position="114"/>
        <end position="129"/>
    </location>
</feature>
<dbReference type="PANTHER" id="PTHR33588">
    <property type="entry name" value="CILIA- AND FLAGELLA-ASSOCIATED PROTEIN 299"/>
    <property type="match status" value="1"/>
</dbReference>
<keyword evidence="6" id="KW-0539">Nucleus</keyword>
<evidence type="ECO:0000256" key="7">
    <source>
        <dbReference type="SAM" id="MobiDB-lite"/>
    </source>
</evidence>
<feature type="compositionally biased region" description="Polar residues" evidence="7">
    <location>
        <begin position="271"/>
        <end position="281"/>
    </location>
</feature>
<feature type="region of interest" description="Disordered" evidence="7">
    <location>
        <begin position="247"/>
        <end position="286"/>
    </location>
</feature>